<dbReference type="GO" id="GO:0000400">
    <property type="term" value="F:four-way junction DNA binding"/>
    <property type="evidence" value="ECO:0007669"/>
    <property type="project" value="TreeGrafter"/>
</dbReference>
<comment type="caution">
    <text evidence="4">The sequence shown here is derived from an EMBL/GenBank/DDBJ whole genome shotgun (WGS) entry which is preliminary data.</text>
</comment>
<accession>A0A212EKR9</accession>
<dbReference type="eggNOG" id="KOG1433">
    <property type="taxonomic scope" value="Eukaryota"/>
</dbReference>
<dbReference type="GO" id="GO:0003697">
    <property type="term" value="F:single-stranded DNA binding"/>
    <property type="evidence" value="ECO:0007669"/>
    <property type="project" value="TreeGrafter"/>
</dbReference>
<protein>
    <submittedName>
        <fullName evidence="4">DNA repair protein RAD51 4</fullName>
    </submittedName>
</protein>
<sequence>MLKLKLEDLLTDNELKSLNQNRITTLLDFLQEDTEKLSILTQLTLPQILEIRNNIFKKYSAEPINGTDLYITSITKRKSIQTGIKELDSILDRGIPSGIIEICGLAGSGKSQLCMQIAINCVKDSDNTILYIDTKGDFSALRIQKILDLNGYSHKDMAIIMLKIKIVRVWTIEDLIELIQKIKSGLIVVENLALVIIDSLPCLVFQHFGDDNKMDGESTSVNKGSNYIEKANRCLGKYWENIPAILLILKRSLESIDDNSLSIRISATNCNNPHVVKTCMLKVSALGVR</sequence>
<dbReference type="GO" id="GO:0005657">
    <property type="term" value="C:replication fork"/>
    <property type="evidence" value="ECO:0007669"/>
    <property type="project" value="TreeGrafter"/>
</dbReference>
<keyword evidence="2" id="KW-0539">Nucleus</keyword>
<keyword evidence="5" id="KW-1185">Reference proteome</keyword>
<dbReference type="GO" id="GO:0042148">
    <property type="term" value="P:DNA strand invasion"/>
    <property type="evidence" value="ECO:0007669"/>
    <property type="project" value="TreeGrafter"/>
</dbReference>
<dbReference type="FunCoup" id="A0A212EKR9">
    <property type="interactions" value="579"/>
</dbReference>
<dbReference type="GO" id="GO:0005524">
    <property type="term" value="F:ATP binding"/>
    <property type="evidence" value="ECO:0007669"/>
    <property type="project" value="InterPro"/>
</dbReference>
<gene>
    <name evidence="4" type="ORF">KGM_200179</name>
</gene>
<dbReference type="InterPro" id="IPR020588">
    <property type="entry name" value="RecA_ATP-bd"/>
</dbReference>
<dbReference type="GO" id="GO:0033063">
    <property type="term" value="C:Rad51B-Rad51C-Rad51D-XRCC2 complex"/>
    <property type="evidence" value="ECO:0007669"/>
    <property type="project" value="TreeGrafter"/>
</dbReference>
<dbReference type="AlphaFoldDB" id="A0A212EKR9"/>
<dbReference type="GO" id="GO:0007131">
    <property type="term" value="P:reciprocal meiotic recombination"/>
    <property type="evidence" value="ECO:0007669"/>
    <property type="project" value="TreeGrafter"/>
</dbReference>
<dbReference type="Proteomes" id="UP000007151">
    <property type="component" value="Unassembled WGS sequence"/>
</dbReference>
<evidence type="ECO:0000313" key="5">
    <source>
        <dbReference type="Proteomes" id="UP000007151"/>
    </source>
</evidence>
<name>A0A212EKR9_DANPL</name>
<dbReference type="Pfam" id="PF08423">
    <property type="entry name" value="Rad51"/>
    <property type="match status" value="1"/>
</dbReference>
<evidence type="ECO:0000256" key="1">
    <source>
        <dbReference type="ARBA" id="ARBA00004123"/>
    </source>
</evidence>
<dbReference type="KEGG" id="dpl:KGM_200179"/>
<organism evidence="4 5">
    <name type="scientific">Danaus plexippus plexippus</name>
    <dbReference type="NCBI Taxonomy" id="278856"/>
    <lineage>
        <taxon>Eukaryota</taxon>
        <taxon>Metazoa</taxon>
        <taxon>Ecdysozoa</taxon>
        <taxon>Arthropoda</taxon>
        <taxon>Hexapoda</taxon>
        <taxon>Insecta</taxon>
        <taxon>Pterygota</taxon>
        <taxon>Neoptera</taxon>
        <taxon>Endopterygota</taxon>
        <taxon>Lepidoptera</taxon>
        <taxon>Glossata</taxon>
        <taxon>Ditrysia</taxon>
        <taxon>Papilionoidea</taxon>
        <taxon>Nymphalidae</taxon>
        <taxon>Danainae</taxon>
        <taxon>Danaini</taxon>
        <taxon>Danaina</taxon>
        <taxon>Danaus</taxon>
        <taxon>Danaus</taxon>
    </lineage>
</organism>
<dbReference type="GO" id="GO:0140664">
    <property type="term" value="F:ATP-dependent DNA damage sensor activity"/>
    <property type="evidence" value="ECO:0007669"/>
    <property type="project" value="InterPro"/>
</dbReference>
<dbReference type="InterPro" id="IPR013632">
    <property type="entry name" value="Rad51_C"/>
</dbReference>
<feature type="domain" description="RecA family profile 1" evidence="3">
    <location>
        <begin position="76"/>
        <end position="289"/>
    </location>
</feature>
<dbReference type="STRING" id="278856.A0A212EKR9"/>
<dbReference type="SUPFAM" id="SSF52540">
    <property type="entry name" value="P-loop containing nucleoside triphosphate hydrolases"/>
    <property type="match status" value="1"/>
</dbReference>
<dbReference type="PANTHER" id="PTHR46457">
    <property type="entry name" value="DNA REPAIR PROTEIN RAD51 HOMOLOG 4"/>
    <property type="match status" value="1"/>
</dbReference>
<dbReference type="InterPro" id="IPR051988">
    <property type="entry name" value="HRR_RAD51_Paralog"/>
</dbReference>
<comment type="subcellular location">
    <subcellularLocation>
        <location evidence="1">Nucleus</location>
    </subcellularLocation>
</comment>
<dbReference type="InterPro" id="IPR027417">
    <property type="entry name" value="P-loop_NTPase"/>
</dbReference>
<dbReference type="PANTHER" id="PTHR46457:SF1">
    <property type="entry name" value="DNA REPAIR PROTEIN RAD51 HOMOLOG 4"/>
    <property type="match status" value="1"/>
</dbReference>
<proteinExistence type="predicted"/>
<dbReference type="EMBL" id="AGBW02014216">
    <property type="protein sequence ID" value="OWR42081.1"/>
    <property type="molecule type" value="Genomic_DNA"/>
</dbReference>
<dbReference type="GO" id="GO:0000724">
    <property type="term" value="P:double-strand break repair via homologous recombination"/>
    <property type="evidence" value="ECO:0007669"/>
    <property type="project" value="TreeGrafter"/>
</dbReference>
<evidence type="ECO:0000259" key="3">
    <source>
        <dbReference type="PROSITE" id="PS50162"/>
    </source>
</evidence>
<dbReference type="GO" id="GO:0000723">
    <property type="term" value="P:telomere maintenance"/>
    <property type="evidence" value="ECO:0007669"/>
    <property type="project" value="TreeGrafter"/>
</dbReference>
<evidence type="ECO:0000313" key="4">
    <source>
        <dbReference type="EMBL" id="OWR42081.1"/>
    </source>
</evidence>
<evidence type="ECO:0000256" key="2">
    <source>
        <dbReference type="ARBA" id="ARBA00023242"/>
    </source>
</evidence>
<dbReference type="Gene3D" id="3.40.50.300">
    <property type="entry name" value="P-loop containing nucleotide triphosphate hydrolases"/>
    <property type="match status" value="1"/>
</dbReference>
<dbReference type="PROSITE" id="PS50162">
    <property type="entry name" value="RECA_2"/>
    <property type="match status" value="1"/>
</dbReference>
<dbReference type="InParanoid" id="A0A212EKR9"/>
<reference evidence="4 5" key="1">
    <citation type="journal article" date="2011" name="Cell">
        <title>The monarch butterfly genome yields insights into long-distance migration.</title>
        <authorList>
            <person name="Zhan S."/>
            <person name="Merlin C."/>
            <person name="Boore J.L."/>
            <person name="Reppert S.M."/>
        </authorList>
    </citation>
    <scope>NUCLEOTIDE SEQUENCE [LARGE SCALE GENOMIC DNA]</scope>
    <source>
        <strain evidence="4">F-2</strain>
    </source>
</reference>
<dbReference type="GO" id="GO:0005815">
    <property type="term" value="C:microtubule organizing center"/>
    <property type="evidence" value="ECO:0007669"/>
    <property type="project" value="TreeGrafter"/>
</dbReference>